<gene>
    <name evidence="2" type="ORF">LCGC14_2363180</name>
</gene>
<accession>A0A0F9C5V3</accession>
<organism evidence="2">
    <name type="scientific">marine sediment metagenome</name>
    <dbReference type="NCBI Taxonomy" id="412755"/>
    <lineage>
        <taxon>unclassified sequences</taxon>
        <taxon>metagenomes</taxon>
        <taxon>ecological metagenomes</taxon>
    </lineage>
</organism>
<comment type="caution">
    <text evidence="2">The sequence shown here is derived from an EMBL/GenBank/DDBJ whole genome shotgun (WGS) entry which is preliminary data.</text>
</comment>
<evidence type="ECO:0000256" key="1">
    <source>
        <dbReference type="SAM" id="MobiDB-lite"/>
    </source>
</evidence>
<feature type="region of interest" description="Disordered" evidence="1">
    <location>
        <begin position="1"/>
        <end position="33"/>
    </location>
</feature>
<evidence type="ECO:0000313" key="2">
    <source>
        <dbReference type="EMBL" id="KKL44688.1"/>
    </source>
</evidence>
<name>A0A0F9C5V3_9ZZZZ</name>
<dbReference type="EMBL" id="LAZR01034669">
    <property type="protein sequence ID" value="KKL44688.1"/>
    <property type="molecule type" value="Genomic_DNA"/>
</dbReference>
<dbReference type="AlphaFoldDB" id="A0A0F9C5V3"/>
<protein>
    <submittedName>
        <fullName evidence="2">Uncharacterized protein</fullName>
    </submittedName>
</protein>
<proteinExistence type="predicted"/>
<feature type="compositionally biased region" description="Basic and acidic residues" evidence="1">
    <location>
        <begin position="1"/>
        <end position="27"/>
    </location>
</feature>
<reference evidence="2" key="1">
    <citation type="journal article" date="2015" name="Nature">
        <title>Complex archaea that bridge the gap between prokaryotes and eukaryotes.</title>
        <authorList>
            <person name="Spang A."/>
            <person name="Saw J.H."/>
            <person name="Jorgensen S.L."/>
            <person name="Zaremba-Niedzwiedzka K."/>
            <person name="Martijn J."/>
            <person name="Lind A.E."/>
            <person name="van Eijk R."/>
            <person name="Schleper C."/>
            <person name="Guy L."/>
            <person name="Ettema T.J."/>
        </authorList>
    </citation>
    <scope>NUCLEOTIDE SEQUENCE</scope>
</reference>
<sequence>MAYTEATRKADEERKAASEEARKHNYPDTKPLPDPVFDPFDVVFSGEGPHLEFVEVEKTFGHETIRVGEMWIDNDGHRRLTIVPGDRTGAKLWELADKRIPYSLHFEPQTDPYENPWTIEIGSAAYGGMTPSETAEFARGQLAEGCQCEACQTTGPHMSDCAVHGVDVGTPGNARIEYKDCTCRDTEPDMICEAHPWRVWPHDDCIGPGMPTSNLARLLRRKSIVITERGPDETWLFNLDRFNSEDDIEISPEVGKAILGLLARDEEE</sequence>